<dbReference type="Gene3D" id="3.30.70.2630">
    <property type="match status" value="1"/>
</dbReference>
<evidence type="ECO:0000256" key="6">
    <source>
        <dbReference type="ARBA" id="ARBA00022695"/>
    </source>
</evidence>
<comment type="caution">
    <text evidence="15">The sequence shown here is derived from an EMBL/GenBank/DDBJ whole genome shotgun (WGS) entry which is preliminary data.</text>
</comment>
<evidence type="ECO:0000256" key="2">
    <source>
        <dbReference type="ARBA" id="ARBA00012493"/>
    </source>
</evidence>
<dbReference type="AlphaFoldDB" id="A0A0V1PYS9"/>
<dbReference type="SMART" id="SM00975">
    <property type="entry name" value="Telomerase_RBD"/>
    <property type="match status" value="1"/>
</dbReference>
<name>A0A0V1PYS9_9ASCO</name>
<keyword evidence="8 13" id="KW-0460">Magnesium</keyword>
<dbReference type="GO" id="GO:0000333">
    <property type="term" value="C:telomerase catalytic core complex"/>
    <property type="evidence" value="ECO:0007669"/>
    <property type="project" value="TreeGrafter"/>
</dbReference>
<dbReference type="GO" id="GO:0042162">
    <property type="term" value="F:telomeric DNA binding"/>
    <property type="evidence" value="ECO:0007669"/>
    <property type="project" value="TreeGrafter"/>
</dbReference>
<evidence type="ECO:0000256" key="9">
    <source>
        <dbReference type="ARBA" id="ARBA00022895"/>
    </source>
</evidence>
<keyword evidence="5 13" id="KW-0808">Transferase</keyword>
<dbReference type="GO" id="GO:0070034">
    <property type="term" value="F:telomerase RNA binding"/>
    <property type="evidence" value="ECO:0007669"/>
    <property type="project" value="TreeGrafter"/>
</dbReference>
<dbReference type="CDD" id="cd01648">
    <property type="entry name" value="TERT"/>
    <property type="match status" value="1"/>
</dbReference>
<dbReference type="InterPro" id="IPR000477">
    <property type="entry name" value="RT_dom"/>
</dbReference>
<dbReference type="GeneID" id="26839856"/>
<dbReference type="RefSeq" id="XP_015467521.1">
    <property type="nucleotide sequence ID" value="XM_015611677.1"/>
</dbReference>
<dbReference type="PROSITE" id="PS50878">
    <property type="entry name" value="RT_POL"/>
    <property type="match status" value="1"/>
</dbReference>
<evidence type="ECO:0000256" key="11">
    <source>
        <dbReference type="ARBA" id="ARBA00023242"/>
    </source>
</evidence>
<evidence type="ECO:0000256" key="13">
    <source>
        <dbReference type="RuleBase" id="RU365061"/>
    </source>
</evidence>
<dbReference type="Proteomes" id="UP000054251">
    <property type="component" value="Unassembled WGS sequence"/>
</dbReference>
<protein>
    <recommendedName>
        <fullName evidence="3 13">Telomerase reverse transcriptase</fullName>
        <ecNumber evidence="2 13">2.7.7.49</ecNumber>
    </recommendedName>
    <alternativeName>
        <fullName evidence="13">Telomerase catalytic subunit</fullName>
    </alternativeName>
</protein>
<keyword evidence="6 13" id="KW-0548">Nucleotidyltransferase</keyword>
<evidence type="ECO:0000313" key="16">
    <source>
        <dbReference type="Proteomes" id="UP000054251"/>
    </source>
</evidence>
<keyword evidence="7 13" id="KW-0479">Metal-binding</keyword>
<comment type="catalytic activity">
    <reaction evidence="12 13">
        <text>DNA(n) + a 2'-deoxyribonucleoside 5'-triphosphate = DNA(n+1) + diphosphate</text>
        <dbReference type="Rhea" id="RHEA:22508"/>
        <dbReference type="Rhea" id="RHEA-COMP:17339"/>
        <dbReference type="Rhea" id="RHEA-COMP:17340"/>
        <dbReference type="ChEBI" id="CHEBI:33019"/>
        <dbReference type="ChEBI" id="CHEBI:61560"/>
        <dbReference type="ChEBI" id="CHEBI:173112"/>
        <dbReference type="EC" id="2.7.7.49"/>
    </reaction>
</comment>
<evidence type="ECO:0000256" key="10">
    <source>
        <dbReference type="ARBA" id="ARBA00022918"/>
    </source>
</evidence>
<dbReference type="InterPro" id="IPR003545">
    <property type="entry name" value="Telomerase_RT"/>
</dbReference>
<dbReference type="EMBL" id="LMYN01000054">
    <property type="protein sequence ID" value="KSA01419.1"/>
    <property type="molecule type" value="Genomic_DNA"/>
</dbReference>
<sequence>MEKGQYLIDYLICNYPELDAKLLLKQSVFEKSEEYLKLLHESLIVEGRVGNNDDYNYRYHLFEANSHVELVDSIISYLIREKSPNILVNGYHDPSSNSAWGSKIFNPYVSFKVNFLKNESWNRLFNRIGKIRFLNLVLNTKCFIKINDVNYMQLFGLLPSFQSNVSELLLKSRMLYRNQKRINNSFRFFSDNPIDLIDEIIPCEALKYKANLPKKFRQFKRLCNQIICNESKCNYLSIYKEICTKYELKTIKTNFDEITQISVVIRFVLTIIGKVFPLNTWGTPKNKSEVFKKVIKFIKACKSDKFPKDQLISSIEISHIYWLGKKSEIKSRQDYKLRLRLFSGFLEWFLSVYVCELVGSFWYVTEVSHGILSKDILHYPHNEWKRMTNKWLNDYIENYLVESTDNEADAFKKYNIGRLRLLPKSNDFRALCIPIKQMVGTNNLNKKEKEAQKFQYLNYMNNTIRPIRELLLQKERHKLLLNKKSHPRCFSIRDIAHNIGLFKHDLISKYTQIPKLFMLKFDMKHCFDNLSQERILKSVNDLFDEDSNDKIYYVRQFVESSFFKQELKKQRYVIKDESNVHEYNILEGQSSNFQFNESPKIIVDKAKTIRFKKSQVLEVIREHVLHSTMVLSNNTEKCFKRKKGVFQGLPLLATLCDLVYNSLVDENFQFLFKKSDSILLRLVDDFLVISTEKSQCQKVYDIALGEAFQSSGALVNTSKTSWVETTADLEVYIKFVGLKINPSTLEIMPDADSNSSFISLSKYKSFKTVYLYLQWCYKVRLADHFINLELVSFNAALKNIEIILHAIIESFYIHFKEILLRLGEFDEQSLQEFLLNLLHMTLRKYQLVNPSKFGVEEISTMFKRVIIAKLSKNSVFKKTNSWLKTSKIL</sequence>
<dbReference type="GO" id="GO:0007004">
    <property type="term" value="P:telomere maintenance via telomerase"/>
    <property type="evidence" value="ECO:0007669"/>
    <property type="project" value="TreeGrafter"/>
</dbReference>
<evidence type="ECO:0000313" key="15">
    <source>
        <dbReference type="EMBL" id="KSA01419.1"/>
    </source>
</evidence>
<keyword evidence="11 13" id="KW-0539">Nucleus</keyword>
<reference evidence="15 16" key="1">
    <citation type="submission" date="2015-11" db="EMBL/GenBank/DDBJ databases">
        <title>The genome of Debaryomyces fabryi.</title>
        <authorList>
            <person name="Tafer H."/>
            <person name="Lopandic K."/>
        </authorList>
    </citation>
    <scope>NUCLEOTIDE SEQUENCE [LARGE SCALE GENOMIC DNA]</scope>
    <source>
        <strain evidence="15 16">CBS 789</strain>
    </source>
</reference>
<dbReference type="PRINTS" id="PR01365">
    <property type="entry name" value="TELOMERASERT"/>
</dbReference>
<keyword evidence="4 13" id="KW-0158">Chromosome</keyword>
<evidence type="ECO:0000259" key="14">
    <source>
        <dbReference type="PROSITE" id="PS50878"/>
    </source>
</evidence>
<evidence type="ECO:0000256" key="1">
    <source>
        <dbReference type="ARBA" id="ARBA00008001"/>
    </source>
</evidence>
<dbReference type="GO" id="GO:0003720">
    <property type="term" value="F:telomerase activity"/>
    <property type="evidence" value="ECO:0007669"/>
    <property type="project" value="InterPro"/>
</dbReference>
<dbReference type="GO" id="GO:0046872">
    <property type="term" value="F:metal ion binding"/>
    <property type="evidence" value="ECO:0007669"/>
    <property type="project" value="UniProtKB-KW"/>
</dbReference>
<dbReference type="EC" id="2.7.7.49" evidence="2 13"/>
<keyword evidence="16" id="KW-1185">Reference proteome</keyword>
<organism evidence="15 16">
    <name type="scientific">Debaryomyces fabryi</name>
    <dbReference type="NCBI Taxonomy" id="58627"/>
    <lineage>
        <taxon>Eukaryota</taxon>
        <taxon>Fungi</taxon>
        <taxon>Dikarya</taxon>
        <taxon>Ascomycota</taxon>
        <taxon>Saccharomycotina</taxon>
        <taxon>Pichiomycetes</taxon>
        <taxon>Debaryomycetaceae</taxon>
        <taxon>Debaryomyces</taxon>
    </lineage>
</organism>
<gene>
    <name evidence="15" type="ORF">AC631_02847</name>
</gene>
<evidence type="ECO:0000256" key="8">
    <source>
        <dbReference type="ARBA" id="ARBA00022842"/>
    </source>
</evidence>
<keyword evidence="9 13" id="KW-0779">Telomere</keyword>
<dbReference type="GO" id="GO:0000781">
    <property type="term" value="C:chromosome, telomeric region"/>
    <property type="evidence" value="ECO:0007669"/>
    <property type="project" value="UniProtKB-SubCell"/>
</dbReference>
<keyword evidence="10 13" id="KW-0695">RNA-directed DNA polymerase</keyword>
<dbReference type="Pfam" id="PF00078">
    <property type="entry name" value="RVT_1"/>
    <property type="match status" value="1"/>
</dbReference>
<dbReference type="PANTHER" id="PTHR12066">
    <property type="entry name" value="TELOMERASE REVERSE TRANSCRIPTASE"/>
    <property type="match status" value="1"/>
</dbReference>
<evidence type="ECO:0000256" key="5">
    <source>
        <dbReference type="ARBA" id="ARBA00022679"/>
    </source>
</evidence>
<feature type="domain" description="Reverse transcriptase" evidence="14">
    <location>
        <begin position="403"/>
        <end position="740"/>
    </location>
</feature>
<evidence type="ECO:0000256" key="12">
    <source>
        <dbReference type="ARBA" id="ARBA00048173"/>
    </source>
</evidence>
<evidence type="ECO:0000256" key="7">
    <source>
        <dbReference type="ARBA" id="ARBA00022723"/>
    </source>
</evidence>
<comment type="function">
    <text evidence="13">Telomerase is a ribonucleoprotein enzyme essential for the replication of chromosome termini in most eukaryotes. It elongates telomeres. It is a reverse transcriptase that adds simple sequence repeats to chromosome ends by copying a template sequence within the RNA component of the enzyme.</text>
</comment>
<evidence type="ECO:0000256" key="3">
    <source>
        <dbReference type="ARBA" id="ARBA00016182"/>
    </source>
</evidence>
<proteinExistence type="inferred from homology"/>
<dbReference type="Pfam" id="PF12009">
    <property type="entry name" value="Telomerase_RBD"/>
    <property type="match status" value="1"/>
</dbReference>
<dbReference type="InterPro" id="IPR021891">
    <property type="entry name" value="Telomerase_RBD"/>
</dbReference>
<dbReference type="OrthoDB" id="289721at2759"/>
<comment type="subcellular location">
    <subcellularLocation>
        <location evidence="13">Nucleus</location>
    </subcellularLocation>
    <subcellularLocation>
        <location evidence="13">Chromosome</location>
        <location evidence="13">Telomere</location>
    </subcellularLocation>
</comment>
<evidence type="ECO:0000256" key="4">
    <source>
        <dbReference type="ARBA" id="ARBA00022454"/>
    </source>
</evidence>
<comment type="similarity">
    <text evidence="1 13">Belongs to the reverse transcriptase family. Telomerase subfamily.</text>
</comment>
<dbReference type="Gene3D" id="1.10.132.70">
    <property type="match status" value="1"/>
</dbReference>
<dbReference type="PANTHER" id="PTHR12066:SF0">
    <property type="entry name" value="TELOMERASE REVERSE TRANSCRIPTASE"/>
    <property type="match status" value="1"/>
</dbReference>
<accession>A0A0V1PYS9</accession>